<organism evidence="2 3">
    <name type="scientific">Paragemmobacter amnigenus</name>
    <dbReference type="NCBI Taxonomy" id="2852097"/>
    <lineage>
        <taxon>Bacteria</taxon>
        <taxon>Pseudomonadati</taxon>
        <taxon>Pseudomonadota</taxon>
        <taxon>Alphaproteobacteria</taxon>
        <taxon>Rhodobacterales</taxon>
        <taxon>Paracoccaceae</taxon>
        <taxon>Paragemmobacter</taxon>
    </lineage>
</organism>
<reference evidence="2 3" key="1">
    <citation type="submission" date="2021-06" db="EMBL/GenBank/DDBJ databases">
        <title>Rhodobacteraceae bacterium strain HSP-20.</title>
        <authorList>
            <person name="Chen W.-M."/>
        </authorList>
    </citation>
    <scope>NUCLEOTIDE SEQUENCE [LARGE SCALE GENOMIC DNA]</scope>
    <source>
        <strain evidence="2 3">HSP-20</strain>
    </source>
</reference>
<keyword evidence="1" id="KW-0472">Membrane</keyword>
<accession>A0ABS6J9Q0</accession>
<keyword evidence="3" id="KW-1185">Reference proteome</keyword>
<dbReference type="Proteomes" id="UP000731907">
    <property type="component" value="Unassembled WGS sequence"/>
</dbReference>
<protein>
    <recommendedName>
        <fullName evidence="4">Pilus assembly protein TadE</fullName>
    </recommendedName>
</protein>
<keyword evidence="1" id="KW-1133">Transmembrane helix</keyword>
<evidence type="ECO:0008006" key="4">
    <source>
        <dbReference type="Google" id="ProtNLM"/>
    </source>
</evidence>
<dbReference type="EMBL" id="JAAATX020000011">
    <property type="protein sequence ID" value="MBU9699207.1"/>
    <property type="molecule type" value="Genomic_DNA"/>
</dbReference>
<evidence type="ECO:0000313" key="3">
    <source>
        <dbReference type="Proteomes" id="UP000731907"/>
    </source>
</evidence>
<name>A0ABS6J9Q0_9RHOB</name>
<proteinExistence type="predicted"/>
<keyword evidence="1" id="KW-0812">Transmembrane</keyword>
<sequence length="168" mass="18517">MSLRRVIRQFCLGRQGAASLEFVVTFPILFVMSVLSINLSFTMVQATLLERALDLTVRDLRLGNITNPAMAELEQAICDRMVILGNCRGSLTLEFTLVDPVTFSVPPRMGPCSVRDAEAELARAGQSYATGGQNELMLVRACVEVENIIVRSGNMQLYARSAYVVEPE</sequence>
<comment type="caution">
    <text evidence="2">The sequence shown here is derived from an EMBL/GenBank/DDBJ whole genome shotgun (WGS) entry which is preliminary data.</text>
</comment>
<dbReference type="RefSeq" id="WP_161763336.1">
    <property type="nucleotide sequence ID" value="NZ_JAAATX020000011.1"/>
</dbReference>
<evidence type="ECO:0000256" key="1">
    <source>
        <dbReference type="SAM" id="Phobius"/>
    </source>
</evidence>
<feature type="transmembrane region" description="Helical" evidence="1">
    <location>
        <begin position="20"/>
        <end position="41"/>
    </location>
</feature>
<gene>
    <name evidence="2" type="ORF">GU927_015250</name>
</gene>
<evidence type="ECO:0000313" key="2">
    <source>
        <dbReference type="EMBL" id="MBU9699207.1"/>
    </source>
</evidence>